<evidence type="ECO:0008006" key="2">
    <source>
        <dbReference type="Google" id="ProtNLM"/>
    </source>
</evidence>
<dbReference type="Pfam" id="PF09684">
    <property type="entry name" value="Tail_P2_I"/>
    <property type="match status" value="1"/>
</dbReference>
<gene>
    <name evidence="1" type="ORF">LCGC14_0089370</name>
</gene>
<accession>A0A0F9VVP3</accession>
<comment type="caution">
    <text evidence="1">The sequence shown here is derived from an EMBL/GenBank/DDBJ whole genome shotgun (WGS) entry which is preliminary data.</text>
</comment>
<reference evidence="1" key="1">
    <citation type="journal article" date="2015" name="Nature">
        <title>Complex archaea that bridge the gap between prokaryotes and eukaryotes.</title>
        <authorList>
            <person name="Spang A."/>
            <person name="Saw J.H."/>
            <person name="Jorgensen S.L."/>
            <person name="Zaremba-Niedzwiedzka K."/>
            <person name="Martijn J."/>
            <person name="Lind A.E."/>
            <person name="van Eijk R."/>
            <person name="Schleper C."/>
            <person name="Guy L."/>
            <person name="Ettema T.J."/>
        </authorList>
    </citation>
    <scope>NUCLEOTIDE SEQUENCE</scope>
</reference>
<dbReference type="EMBL" id="LAZR01000024">
    <property type="protein sequence ID" value="KKO04043.1"/>
    <property type="molecule type" value="Genomic_DNA"/>
</dbReference>
<dbReference type="NCBIfam" id="TIGR01634">
    <property type="entry name" value="tail_P2_I"/>
    <property type="match status" value="1"/>
</dbReference>
<dbReference type="InterPro" id="IPR006521">
    <property type="entry name" value="Tail_protein_I"/>
</dbReference>
<proteinExistence type="predicted"/>
<evidence type="ECO:0000313" key="1">
    <source>
        <dbReference type="EMBL" id="KKO04043.1"/>
    </source>
</evidence>
<dbReference type="AlphaFoldDB" id="A0A0F9VVP3"/>
<organism evidence="1">
    <name type="scientific">marine sediment metagenome</name>
    <dbReference type="NCBI Taxonomy" id="412755"/>
    <lineage>
        <taxon>unclassified sequences</taxon>
        <taxon>metagenomes</taxon>
        <taxon>ecological metagenomes</taxon>
    </lineage>
</organism>
<sequence length="210" mass="22824">MSSFVPLPPNATHAERSLAEAAGHFNNVPVIVREVWNADTCPAELLPWLARVVSVDVWDPNWTAEQKRAAIKVSLAVHRKKGTIGAVVDALGALGFRAKVQEWFNQIPQAAPYTYRLIIEVDQVGFDLEDVALLLDVVDSAKNLRSHLTEIVPIVRTQVGPVLASAVLIGTELHLKAGAAQEEVVFPTFVAEEALLNTITNVRLPDSLGV</sequence>
<protein>
    <recommendedName>
        <fullName evidence="2">Phage tail protein I</fullName>
    </recommendedName>
</protein>
<name>A0A0F9VVP3_9ZZZZ</name>